<dbReference type="Gene3D" id="1.10.132.30">
    <property type="match status" value="1"/>
</dbReference>
<dbReference type="FunFam" id="3.30.1360.140:FF:000001">
    <property type="entry name" value="DNA-directed RNA polymerase subunit"/>
    <property type="match status" value="1"/>
</dbReference>
<name>A0A4T0JIK1_WALIC</name>
<dbReference type="Pfam" id="PF04983">
    <property type="entry name" value="RNA_pol_Rpb1_3"/>
    <property type="match status" value="1"/>
</dbReference>
<comment type="catalytic activity">
    <reaction evidence="14 15">
        <text>RNA(n) + a ribonucleoside 5'-triphosphate = RNA(n+1) + diphosphate</text>
        <dbReference type="Rhea" id="RHEA:21248"/>
        <dbReference type="Rhea" id="RHEA-COMP:14527"/>
        <dbReference type="Rhea" id="RHEA-COMP:17342"/>
        <dbReference type="ChEBI" id="CHEBI:33019"/>
        <dbReference type="ChEBI" id="CHEBI:61557"/>
        <dbReference type="ChEBI" id="CHEBI:140395"/>
        <dbReference type="EC" id="2.7.7.6"/>
    </reaction>
</comment>
<feature type="region of interest" description="Disordered" evidence="17">
    <location>
        <begin position="3073"/>
        <end position="3169"/>
    </location>
</feature>
<dbReference type="Gene3D" id="4.10.860.120">
    <property type="entry name" value="RNA polymerase II, clamp domain"/>
    <property type="match status" value="1"/>
</dbReference>
<dbReference type="CDD" id="cd02733">
    <property type="entry name" value="RNAP_II_RPB1_N"/>
    <property type="match status" value="1"/>
</dbReference>
<dbReference type="InterPro" id="IPR038120">
    <property type="entry name" value="Rpb1_funnel_sf"/>
</dbReference>
<feature type="compositionally biased region" description="Basic and acidic residues" evidence="17">
    <location>
        <begin position="30"/>
        <end position="41"/>
    </location>
</feature>
<dbReference type="Gene3D" id="3.30.1360.140">
    <property type="match status" value="1"/>
</dbReference>
<keyword evidence="4" id="KW-0597">Phosphoprotein</keyword>
<feature type="compositionally biased region" description="Polar residues" evidence="17">
    <location>
        <begin position="2893"/>
        <end position="2917"/>
    </location>
</feature>
<keyword evidence="10" id="KW-0460">Magnesium</keyword>
<dbReference type="FunFam" id="1.10.132.30:FF:000001">
    <property type="entry name" value="DNA-directed RNA polymerase subunit"/>
    <property type="match status" value="1"/>
</dbReference>
<feature type="compositionally biased region" description="Basic and acidic residues" evidence="17">
    <location>
        <begin position="544"/>
        <end position="553"/>
    </location>
</feature>
<dbReference type="GO" id="GO:0005665">
    <property type="term" value="C:RNA polymerase II, core complex"/>
    <property type="evidence" value="ECO:0007669"/>
    <property type="project" value="TreeGrafter"/>
</dbReference>
<proteinExistence type="inferred from homology"/>
<dbReference type="CDD" id="cd02584">
    <property type="entry name" value="RNAP_II_Rpb1_C"/>
    <property type="match status" value="1"/>
</dbReference>
<comment type="caution">
    <text evidence="19">The sequence shown here is derived from an EMBL/GenBank/DDBJ whole genome shotgun (WGS) entry which is preliminary data.</text>
</comment>
<dbReference type="NCBIfam" id="NF006336">
    <property type="entry name" value="PRK08566.1"/>
    <property type="match status" value="1"/>
</dbReference>
<dbReference type="FunFam" id="2.40.40.20:FF:000019">
    <property type="entry name" value="DNA-directed RNA polymerase II subunit RPB1"/>
    <property type="match status" value="1"/>
</dbReference>
<dbReference type="Gene3D" id="6.10.250.2940">
    <property type="match status" value="1"/>
</dbReference>
<evidence type="ECO:0000256" key="4">
    <source>
        <dbReference type="ARBA" id="ARBA00022553"/>
    </source>
</evidence>
<evidence type="ECO:0000256" key="15">
    <source>
        <dbReference type="RuleBase" id="RU004279"/>
    </source>
</evidence>
<keyword evidence="11" id="KW-0238">DNA-binding</keyword>
<dbReference type="SMART" id="SM00663">
    <property type="entry name" value="RPOLA_N"/>
    <property type="match status" value="1"/>
</dbReference>
<evidence type="ECO:0000256" key="8">
    <source>
        <dbReference type="ARBA" id="ARBA00022737"/>
    </source>
</evidence>
<dbReference type="InterPro" id="IPR007073">
    <property type="entry name" value="RNA_pol_Rpb1_7"/>
</dbReference>
<dbReference type="InterPro" id="IPR002921">
    <property type="entry name" value="Fungal_lipase-type"/>
</dbReference>
<feature type="compositionally biased region" description="Basic residues" evidence="17">
    <location>
        <begin position="2764"/>
        <end position="2778"/>
    </location>
</feature>
<sequence length="3696" mass="407874">MSSPAAEKGYQLQRDKEEIKGSDPLQPDFVVEKADDDYTHNDEDENTNADANADANPDAAPPSFEPFINALLEPASQILTELHERIGNDANCTPQDLHEARLHIEALTQKLVDEARSAAKDVVGRRQRDAADLAKECDGLISEVDELRLALGEEGKRTTKFRLSGGTESLLARRDRVKREYDGYIATYEQRSHKLNNLTNRLKKLQDILGDTLVTLPPDSGKYNDVTLFSLRSIEMNLTRAETELNRRREVLKGTLVELTNSLIEIVEPLPQPTQSEDMSIRKFQDTFYPQIPKLLELEDENILDTVLELLTPTDALLAHTETLMEEYEQEKLRRENEIQVLYDELSPLWDKLDISEDDREAFINANMGSTLSVIEAYHDELNRMLELKRENMALFVQRIRIDIEKLWDFIQIGTNERAHFTAFTDDSFNDECLAQHEEMLSTLQEEKNTKGRILTKVHLYHQVVSEEKQLEESASDVSRLLGRGPRDPGRLIREEKMRKRVAKKPVIESDLLEMLDGWESENGRLFLINDEHFAQTLRDRVESVAQEKENRRRGGKPTVGAGTGAGPTTGVVRKASNSSLNASTASAGSNAPNGNGKRRVVTNESTTPAPSAKRMRVNSNESNKGVVNSITKSTHSHNSAIKPKTKVVHKAAPPRYPYALSSVAESPAAGQDIFGKPEPRPKMKMGSSAMKNAANAAKKKARRSSFKPEQRVASVSSAIDHQYAELEAIAAGEEEDCPVKGIKEVQFGLMSPEEMKSLSVAHIVHPEVIDEGTGRPRQGGLMDPRMGTIDRNFKCQTCGEGMAECPGHFGHIELAKPAFHIGFLTKIKKIIESICVNCGRLLADENDPELAKILRTVPVGKRRFESVHAYCAKINVCKPDEPNENGEDPANLPPGHGGCGRLQPAIRREALKLFAVNKQQKNDEEDDSKAQQDKRQLTAAEVYTLFKKISDSDITNMGLSAEFARPDWMIITVLPVPPPPVRPSIAVDGGATRSEDDLTYKLADILKYTASLRRFEAEGVPVHIISENEQLVQFHVATYMDNDIAGIPQAMQKSGRPIKSIRARLKGKEGRLRGNLMGKRVDFSARTVITGDPNLELDEVGVPFSIARTLTYPERVTPYNLLYLQELVRNGPTQYPGARYVVRDTGERIDLRYNRRADTFLQFGWIVERHLKDGDFVLFNRQPSLHKMSMMCHRVKLMPYSTFRLNLSVTPPYNADFDGDEMNLHVPQSEETRAEMSQIAAVTRQIVSPQANSPVMGIVQDALCGVRKLTLRDTFLDSKQVANILMWVPGWDGLVPTPAVLKPKPLWSGKQILSLCIPRGINVFRSNEAKSSAPVDDSGVCIEDGNIMYGAIDKSTVGKSQGGLVHVIFREKGHIVCKDFLSGLQVVVNYWMLHHGFSIGIGDTIADKSTMAYITERISDAKDKVKGIIQSAESDQLEAQAGMTIRESFEASVNMELNQARDQVGKSAQKSLKDDNNVKQMVVAGSKGSFINISQMSACVGQQSVEGKRIPFGFRYRTLPHFTKDDFGPESRGFVENSYLRGLTPSEFFFHAMAGREGLIDTAVKTAETGYVQRRLVKALEDIMVHYDGTVRNSLGDVLQFAYGEDGMDGSVMEKQHFVGMSASDEEFDRKFRIDLTDPSRDFKPGSLRVGLESTEGLQAKLDMEWRQLVDDRVMLRDFIFKFRPGDSTLPLPLNIRRTIQNAQQIFRIDRRQPSDLDPGSVVDEVHALCRRLVVIRGKDVLSQEAQNNATMLFAILLRSSLAVRLIIEEHRLNREAFDWVIGEIETRFNQSIVAPGEMCGTLAAQSIGEPATQMTLNTFHYAGVSSKNVTLGVPRLKEIINVATNIKTPSLTVFLDEMTSRDVVAVKNVQAELEHTTLKTITAATEIIYDPDPTTTIVDEDRDFVEAYFAIPDEEVAANIDKQSPWLLRLELDRAKMLDKRLEMNFVAGKIASLFQNDLFVIYSEDSAEKLIIRARIVGDDPSTKEDDGVSEDVFLKKIENNMLSNISLRGIEGITRVFIVERKKEVIAEGGRFERQQEWVLETDGVNLSEVLPVKHVDATRTYSNHCQEIFEVLGIEAARNAILKELRNVIEFDGSYVNYRHLALLCDLMTNRGRLMAITRHGINRADTGALMRCSFEETVEILLEAAAIGEKDDCHGIAENVLLGQMAPMGTGAFDVTLDIDMLKDVVIDAKLPAHRLNAQMAEGAMVIDEQGKMTPYAHGKNSYEAQIIGDDTALFSPIAASGSDESSKEYLGYGQSPLVTGGATSPGYSPSSPTWSPTSPGYVPATSPAVGGAVSPWVPQGGTSPGYSPSSPMVGISSPSYSPSSPKFSPSSPTYSPASPSYSPTSPRYSPASPAYSPSSPKYSPTSPKYSPTSPQYSPTSPQYSPTSPKYSPASPAYSPASPGYSPASPAYSPASPAYSPASPAYSPASPAYSPASPAYSPTSPGGATGVNGETKPSWQTGNTSSGPSWKTFAQSVTAISLSTKFSLRTAAFLIDLFLHGFRSTTTSSIDIARRATISAINSALRTYDPTTDDIDLEHLSLSTGLAALGISCTSSSNPDQVHRKLLEGYTGLGALSRSYYNVSPPLGVYLVHHSFTLAELFAHAGFYLTQKTLKTSFSLAEESVSVFDGIFGSNETSRALSAIISFMGKQNEAPKHMSYLSWIVALTKAFTAFACLQSATQKRILESQNMKVVWDCVVVNRSFSEVNSKKKKSMGDTLASLATMLESYRYKNLSRNSSAASPGDRSPGEHQREHAHPHGKSMHHSILKKKSGNLFSSREATTSTEYRTRNLSPDERNQLIKTLTDLLGEDAHIDTQETNASQDTHAPCECAESDEMIKKTIWEMITENEEQIVTTEMRSELAQAQEHERMQTQTQQPQSLHPPTPHSHQTNTIHFPSISTFSKSAPQTPYQEDMDTDDGRRERETMSYFPHYSNSTSCLPGLSTESQEYSVASESYADTLSHPGESRQRLQNVLRTVTTRLTQKHVARKIEISGRKRSGSGSAVINRKTSTPEISMMRMTSSDKGEGKKKMTLPHTRTKSISTHTHPNQLLQGAESLSLGITDGLARNGFAQNDQPQNIPSPHTPKHNISPPSTPTQKILAPHTTSPQKSPDAPQAPPSSPVCAHTRGSTNLSPSATNLSTLPPSAIPPTPTPPKDAVESTSEGVYWPREHIIKNIHRFMRYSSAAYGKSFMRILGIGGDATADHTDTSAHQQHTNHHAFAYHNNIPIDAILLSSYTNPYDNFKKDSGKIYPLVHYIAIDHSAQSIILTCRGTLGFQDILVDLTCNYAHLDLDAGSYDKDGYYAIHEGMLSSAYRLAHSHTVLSTIRTALLEYPRYGLVLCGHSLGGGAAAALALLWGTRSDVFATQARNRGMSFNVKASTTFVTGFKSLLPEGRSLSCYTYGTPCVSTPDLTAYARGLIISVVNNKDIVPTLSLGLLHDMRKMAIMLHEEEGNITDEIIGRVLGFRGENGLQSGESNRRRSDTNGIEGARGGSGDVIETHRTDTNTYKHTHPTDKVDEMAEDLGTPADTLRTITHQDAKVGHTSNAILKPGYVDPALVATTPQADQELSDWLWSLKTTIGADMDAVKLYPPGEVFVVERSTCLVTLECGGGENGEEEGEGELGTEQHTHSPSHASPQYKQEAHRVILRYCQDVEKRFNEPFFSKSMFTDHSPVEYERATQLLFDGIAG</sequence>
<feature type="compositionally biased region" description="Low complexity" evidence="17">
    <location>
        <begin position="569"/>
        <end position="596"/>
    </location>
</feature>
<dbReference type="InterPro" id="IPR007075">
    <property type="entry name" value="RNA_pol_Rpb1_6"/>
</dbReference>
<dbReference type="Proteomes" id="UP000310689">
    <property type="component" value="Unassembled WGS sequence"/>
</dbReference>
<dbReference type="GO" id="GO:0006629">
    <property type="term" value="P:lipid metabolic process"/>
    <property type="evidence" value="ECO:0007669"/>
    <property type="project" value="InterPro"/>
</dbReference>
<feature type="region of interest" description="Disordered" evidence="17">
    <location>
        <begin position="2741"/>
        <end position="2803"/>
    </location>
</feature>
<keyword evidence="5 15" id="KW-0808">Transferase</keyword>
<dbReference type="PROSITE" id="PS00115">
    <property type="entry name" value="RNA_POL_II_REPEAT"/>
    <property type="match status" value="2"/>
</dbReference>
<dbReference type="Pfam" id="PF01764">
    <property type="entry name" value="Lipase_3"/>
    <property type="match status" value="1"/>
</dbReference>
<dbReference type="Pfam" id="PF04990">
    <property type="entry name" value="RNA_pol_Rpb1_7"/>
    <property type="match status" value="1"/>
</dbReference>
<feature type="compositionally biased region" description="Polar residues" evidence="17">
    <location>
        <begin position="3637"/>
        <end position="3646"/>
    </location>
</feature>
<evidence type="ECO:0000256" key="11">
    <source>
        <dbReference type="ARBA" id="ARBA00023125"/>
    </source>
</evidence>
<dbReference type="GO" id="GO:0006368">
    <property type="term" value="P:transcription elongation by RNA polymerase II"/>
    <property type="evidence" value="ECO:0007669"/>
    <property type="project" value="UniProtKB-ARBA"/>
</dbReference>
<evidence type="ECO:0000259" key="18">
    <source>
        <dbReference type="SMART" id="SM00663"/>
    </source>
</evidence>
<dbReference type="GO" id="GO:0003677">
    <property type="term" value="F:DNA binding"/>
    <property type="evidence" value="ECO:0007669"/>
    <property type="project" value="UniProtKB-KW"/>
</dbReference>
<dbReference type="Pfam" id="PF05001">
    <property type="entry name" value="RNA_pol_Rpb1_R"/>
    <property type="match status" value="8"/>
</dbReference>
<dbReference type="InterPro" id="IPR000684">
    <property type="entry name" value="RNA_pol_II_repeat_euk"/>
</dbReference>
<feature type="region of interest" description="Disordered" evidence="17">
    <location>
        <begin position="3027"/>
        <end position="3055"/>
    </location>
</feature>
<dbReference type="InterPro" id="IPR042102">
    <property type="entry name" value="RNA_pol_Rpb1_3_sf"/>
</dbReference>
<feature type="domain" description="RNA polymerase N-terminal" evidence="18">
    <location>
        <begin position="968"/>
        <end position="1271"/>
    </location>
</feature>
<dbReference type="SUPFAM" id="SSF53474">
    <property type="entry name" value="alpha/beta-Hydrolases"/>
    <property type="match status" value="1"/>
</dbReference>
<dbReference type="InterPro" id="IPR044893">
    <property type="entry name" value="RNA_pol_Rpb1_clamp_domain"/>
</dbReference>
<evidence type="ECO:0000256" key="6">
    <source>
        <dbReference type="ARBA" id="ARBA00022695"/>
    </source>
</evidence>
<dbReference type="Gene3D" id="2.40.40.20">
    <property type="match status" value="1"/>
</dbReference>
<evidence type="ECO:0000256" key="13">
    <source>
        <dbReference type="ARBA" id="ARBA00023242"/>
    </source>
</evidence>
<dbReference type="Gene3D" id="6.20.50.80">
    <property type="match status" value="1"/>
</dbReference>
<dbReference type="CDD" id="cd00519">
    <property type="entry name" value="Lipase_3"/>
    <property type="match status" value="1"/>
</dbReference>
<evidence type="ECO:0000256" key="2">
    <source>
        <dbReference type="ARBA" id="ARBA00006460"/>
    </source>
</evidence>
<dbReference type="EMBL" id="SPOI01000017">
    <property type="protein sequence ID" value="TIB40345.1"/>
    <property type="molecule type" value="Genomic_DNA"/>
</dbReference>
<dbReference type="Pfam" id="PF04998">
    <property type="entry name" value="RNA_pol_Rpb1_5"/>
    <property type="match status" value="1"/>
</dbReference>
<dbReference type="Gene3D" id="3.40.50.1820">
    <property type="entry name" value="alpha/beta hydrolase"/>
    <property type="match status" value="1"/>
</dbReference>
<evidence type="ECO:0000256" key="14">
    <source>
        <dbReference type="ARBA" id="ARBA00048552"/>
    </source>
</evidence>
<dbReference type="InterPro" id="IPR007081">
    <property type="entry name" value="RNA_pol_Rpb1_5"/>
</dbReference>
<feature type="region of interest" description="Disordered" evidence="17">
    <location>
        <begin position="2869"/>
        <end position="2926"/>
    </location>
</feature>
<dbReference type="Gene3D" id="3.30.1490.180">
    <property type="entry name" value="RNA polymerase ii"/>
    <property type="match status" value="1"/>
</dbReference>
<dbReference type="GO" id="GO:0006367">
    <property type="term" value="P:transcription initiation at RNA polymerase II promoter"/>
    <property type="evidence" value="ECO:0007669"/>
    <property type="project" value="UniProtKB-ARBA"/>
</dbReference>
<accession>A0A4T0JIK1</accession>
<evidence type="ECO:0000256" key="9">
    <source>
        <dbReference type="ARBA" id="ARBA00022833"/>
    </source>
</evidence>
<dbReference type="SUPFAM" id="SSF64484">
    <property type="entry name" value="beta and beta-prime subunits of DNA dependent RNA-polymerase"/>
    <property type="match status" value="1"/>
</dbReference>
<feature type="compositionally biased region" description="Polar residues" evidence="17">
    <location>
        <begin position="2461"/>
        <end position="2473"/>
    </location>
</feature>
<dbReference type="PRINTS" id="PR01217">
    <property type="entry name" value="PRICHEXTENSN"/>
</dbReference>
<feature type="compositionally biased region" description="Basic and acidic residues" evidence="17">
    <location>
        <begin position="2793"/>
        <end position="2803"/>
    </location>
</feature>
<dbReference type="FunFam" id="1.10.274.100:FF:000001">
    <property type="entry name" value="DNA-directed RNA polymerase subunit"/>
    <property type="match status" value="1"/>
</dbReference>
<feature type="region of interest" description="Disordered" evidence="17">
    <location>
        <begin position="3616"/>
        <end position="3647"/>
    </location>
</feature>
<keyword evidence="9" id="KW-0862">Zinc</keyword>
<keyword evidence="8" id="KW-0677">Repeat</keyword>
<evidence type="ECO:0000256" key="3">
    <source>
        <dbReference type="ARBA" id="ARBA00022478"/>
    </source>
</evidence>
<dbReference type="InterPro" id="IPR007066">
    <property type="entry name" value="RNA_pol_Rpb1_3"/>
</dbReference>
<dbReference type="FunFam" id="4.10.860.120:FF:000003">
    <property type="entry name" value="DNA-directed RNA polymerase subunit"/>
    <property type="match status" value="1"/>
</dbReference>
<dbReference type="InterPro" id="IPR006592">
    <property type="entry name" value="RNA_pol_N"/>
</dbReference>
<comment type="similarity">
    <text evidence="2 15">Belongs to the RNA polymerase beta' chain family.</text>
</comment>
<comment type="function">
    <text evidence="15">DNA-dependent RNA polymerase catalyzes the transcription of DNA into RNA using the four ribonucleoside triphosphates as substrates.</text>
</comment>
<keyword evidence="7" id="KW-0479">Metal-binding</keyword>
<keyword evidence="13" id="KW-0539">Nucleus</keyword>
<feature type="region of interest" description="Disordered" evidence="17">
    <location>
        <begin position="3477"/>
        <end position="3507"/>
    </location>
</feature>
<dbReference type="InterPro" id="IPR045867">
    <property type="entry name" value="DNA-dir_RpoC_beta_prime"/>
</dbReference>
<dbReference type="Pfam" id="PF03999">
    <property type="entry name" value="MAP65_ASE1"/>
    <property type="match status" value="1"/>
</dbReference>
<dbReference type="Gene3D" id="1.20.58.1520">
    <property type="match status" value="1"/>
</dbReference>
<evidence type="ECO:0000256" key="17">
    <source>
        <dbReference type="SAM" id="MobiDB-lite"/>
    </source>
</evidence>
<feature type="compositionally biased region" description="Polar residues" evidence="17">
    <location>
        <begin position="3077"/>
        <end position="3088"/>
    </location>
</feature>
<feature type="compositionally biased region" description="Low complexity" evidence="17">
    <location>
        <begin position="48"/>
        <end position="58"/>
    </location>
</feature>
<evidence type="ECO:0000256" key="10">
    <source>
        <dbReference type="ARBA" id="ARBA00022842"/>
    </source>
</evidence>
<feature type="compositionally biased region" description="Polar residues" evidence="17">
    <location>
        <begin position="3134"/>
        <end position="3145"/>
    </location>
</feature>
<feature type="compositionally biased region" description="Polar residues" evidence="17">
    <location>
        <begin position="3046"/>
        <end position="3055"/>
    </location>
</feature>
<evidence type="ECO:0000256" key="12">
    <source>
        <dbReference type="ARBA" id="ARBA00023163"/>
    </source>
</evidence>
<feature type="compositionally biased region" description="Low complexity" evidence="17">
    <location>
        <begin position="2437"/>
        <end position="2452"/>
    </location>
</feature>
<dbReference type="InterPro" id="IPR029058">
    <property type="entry name" value="AB_hydrolase_fold"/>
</dbReference>
<dbReference type="Pfam" id="PF04992">
    <property type="entry name" value="RNA_pol_Rpb1_6"/>
    <property type="match status" value="1"/>
</dbReference>
<dbReference type="PANTHER" id="PTHR19376">
    <property type="entry name" value="DNA-DIRECTED RNA POLYMERASE"/>
    <property type="match status" value="1"/>
</dbReference>
<keyword evidence="12 15" id="KW-0804">Transcription</keyword>
<dbReference type="GO" id="GO:0003899">
    <property type="term" value="F:DNA-directed RNA polymerase activity"/>
    <property type="evidence" value="ECO:0007669"/>
    <property type="project" value="UniProtKB-EC"/>
</dbReference>
<keyword evidence="16" id="KW-0175">Coiled coil</keyword>
<evidence type="ECO:0000313" key="20">
    <source>
        <dbReference type="Proteomes" id="UP000310689"/>
    </source>
</evidence>
<feature type="coiled-coil region" evidence="16">
    <location>
        <begin position="318"/>
        <end position="345"/>
    </location>
</feature>
<dbReference type="GO" id="GO:0046872">
    <property type="term" value="F:metal ion binding"/>
    <property type="evidence" value="ECO:0007669"/>
    <property type="project" value="UniProtKB-KW"/>
</dbReference>
<feature type="compositionally biased region" description="Polar residues" evidence="17">
    <location>
        <begin position="2780"/>
        <end position="2792"/>
    </location>
</feature>
<dbReference type="PANTHER" id="PTHR19376:SF37">
    <property type="entry name" value="DNA-DIRECTED RNA POLYMERASE II SUBUNIT RPB1"/>
    <property type="match status" value="1"/>
</dbReference>
<evidence type="ECO:0000256" key="7">
    <source>
        <dbReference type="ARBA" id="ARBA00022723"/>
    </source>
</evidence>
<dbReference type="Pfam" id="PF04997">
    <property type="entry name" value="RNA_pol_Rpb1_1"/>
    <property type="match status" value="1"/>
</dbReference>
<dbReference type="Pfam" id="PF05000">
    <property type="entry name" value="RNA_pol_Rpb1_4"/>
    <property type="match status" value="1"/>
</dbReference>
<feature type="region of interest" description="Disordered" evidence="17">
    <location>
        <begin position="2437"/>
        <end position="2473"/>
    </location>
</feature>
<keyword evidence="3 15" id="KW-0240">DNA-directed RNA polymerase</keyword>
<gene>
    <name evidence="19" type="ORF">E3P86_00702</name>
</gene>
<comment type="subcellular location">
    <subcellularLocation>
        <location evidence="1">Nucleus</location>
    </subcellularLocation>
</comment>
<reference evidence="19 20" key="1">
    <citation type="submission" date="2019-03" db="EMBL/GenBank/DDBJ databases">
        <title>Sequencing 23 genomes of Wallemia ichthyophaga.</title>
        <authorList>
            <person name="Gostincar C."/>
        </authorList>
    </citation>
    <scope>NUCLEOTIDE SEQUENCE [LARGE SCALE GENOMIC DNA]</scope>
    <source>
        <strain evidence="19 20">EXF-6200</strain>
    </source>
</reference>
<dbReference type="FunFam" id="1.10.150.390:FF:000001">
    <property type="entry name" value="DNA-directed RNA polymerase subunit"/>
    <property type="match status" value="1"/>
</dbReference>
<evidence type="ECO:0000256" key="1">
    <source>
        <dbReference type="ARBA" id="ARBA00004123"/>
    </source>
</evidence>
<keyword evidence="6 15" id="KW-0548">Nucleotidyltransferase</keyword>
<organism evidence="19 20">
    <name type="scientific">Wallemia ichthyophaga</name>
    <dbReference type="NCBI Taxonomy" id="245174"/>
    <lineage>
        <taxon>Eukaryota</taxon>
        <taxon>Fungi</taxon>
        <taxon>Dikarya</taxon>
        <taxon>Basidiomycota</taxon>
        <taxon>Wallemiomycotina</taxon>
        <taxon>Wallemiomycetes</taxon>
        <taxon>Wallemiales</taxon>
        <taxon>Wallemiaceae</taxon>
        <taxon>Wallemia</taxon>
    </lineage>
</organism>
<evidence type="ECO:0000256" key="5">
    <source>
        <dbReference type="ARBA" id="ARBA00022679"/>
    </source>
</evidence>
<dbReference type="Pfam" id="PF00623">
    <property type="entry name" value="RNA_pol_Rpb1_2"/>
    <property type="match status" value="1"/>
</dbReference>
<feature type="compositionally biased region" description="Basic and acidic residues" evidence="17">
    <location>
        <begin position="2753"/>
        <end position="2763"/>
    </location>
</feature>
<feature type="region of interest" description="Disordered" evidence="17">
    <location>
        <begin position="1"/>
        <end position="64"/>
    </location>
</feature>
<dbReference type="InterPro" id="IPR038593">
    <property type="entry name" value="RNA_pol_Rpb1_7_sf"/>
</dbReference>
<evidence type="ECO:0000313" key="19">
    <source>
        <dbReference type="EMBL" id="TIB40345.1"/>
    </source>
</evidence>
<dbReference type="Gene3D" id="1.10.150.390">
    <property type="match status" value="1"/>
</dbReference>
<evidence type="ECO:0000256" key="16">
    <source>
        <dbReference type="SAM" id="Coils"/>
    </source>
</evidence>
<dbReference type="InterPro" id="IPR007083">
    <property type="entry name" value="RNA_pol_Rpb1_4"/>
</dbReference>
<dbReference type="Gene3D" id="1.10.274.100">
    <property type="entry name" value="RNA polymerase Rpb1, domain 3"/>
    <property type="match status" value="1"/>
</dbReference>
<dbReference type="InterPro" id="IPR000722">
    <property type="entry name" value="RNA_pol_asu"/>
</dbReference>
<protein>
    <recommendedName>
        <fullName evidence="15">DNA-directed RNA polymerase subunit</fullName>
        <ecNumber evidence="15">2.7.7.6</ecNumber>
    </recommendedName>
</protein>
<feature type="region of interest" description="Disordered" evidence="17">
    <location>
        <begin position="544"/>
        <end position="624"/>
    </location>
</feature>
<dbReference type="InterPro" id="IPR007080">
    <property type="entry name" value="RNA_pol_Rpb1_1"/>
</dbReference>
<feature type="compositionally biased region" description="Pro residues" evidence="17">
    <location>
        <begin position="3152"/>
        <end position="3161"/>
    </location>
</feature>
<feature type="region of interest" description="Disordered" evidence="17">
    <location>
        <begin position="2324"/>
        <end position="2406"/>
    </location>
</feature>
<dbReference type="EC" id="2.7.7.6" evidence="15"/>
<feature type="compositionally biased region" description="Acidic residues" evidence="17">
    <location>
        <begin position="3621"/>
        <end position="3630"/>
    </location>
</feature>